<dbReference type="Gene3D" id="3.90.180.10">
    <property type="entry name" value="Medium-chain alcohol dehydrogenases, catalytic domain"/>
    <property type="match status" value="1"/>
</dbReference>
<dbReference type="PANTHER" id="PTHR44013">
    <property type="entry name" value="ZINC-TYPE ALCOHOL DEHYDROGENASE-LIKE PROTEIN C16A3.02C"/>
    <property type="match status" value="1"/>
</dbReference>
<dbReference type="PROSITE" id="PS01162">
    <property type="entry name" value="QOR_ZETA_CRYSTAL"/>
    <property type="match status" value="1"/>
</dbReference>
<keyword evidence="1" id="KW-0472">Membrane</keyword>
<dbReference type="EMBL" id="BSNG01000001">
    <property type="protein sequence ID" value="GLQ09632.1"/>
    <property type="molecule type" value="Genomic_DNA"/>
</dbReference>
<feature type="domain" description="Enoyl reductase (ER)" evidence="2">
    <location>
        <begin position="13"/>
        <end position="321"/>
    </location>
</feature>
<dbReference type="CDD" id="cd08267">
    <property type="entry name" value="MDR1"/>
    <property type="match status" value="1"/>
</dbReference>
<reference evidence="3" key="1">
    <citation type="journal article" date="2014" name="Int. J. Syst. Evol. Microbiol.">
        <title>Complete genome of a new Firmicutes species belonging to the dominant human colonic microbiota ('Ruminococcus bicirculans') reveals two chromosomes and a selective capacity to utilize plant glucans.</title>
        <authorList>
            <consortium name="NISC Comparative Sequencing Program"/>
            <person name="Wegmann U."/>
            <person name="Louis P."/>
            <person name="Goesmann A."/>
            <person name="Henrissat B."/>
            <person name="Duncan S.H."/>
            <person name="Flint H.J."/>
        </authorList>
    </citation>
    <scope>NUCLEOTIDE SEQUENCE</scope>
    <source>
        <strain evidence="3">NBRC 103855</strain>
    </source>
</reference>
<keyword evidence="1" id="KW-1133">Transmembrane helix</keyword>
<comment type="caution">
    <text evidence="3">The sequence shown here is derived from an EMBL/GenBank/DDBJ whole genome shotgun (WGS) entry which is preliminary data.</text>
</comment>
<dbReference type="InterPro" id="IPR020843">
    <property type="entry name" value="ER"/>
</dbReference>
<dbReference type="PANTHER" id="PTHR44013:SF1">
    <property type="entry name" value="ZINC-TYPE ALCOHOL DEHYDROGENASE-LIKE PROTEIN C16A3.02C"/>
    <property type="match status" value="1"/>
</dbReference>
<dbReference type="Gene3D" id="3.40.50.720">
    <property type="entry name" value="NAD(P)-binding Rossmann-like Domain"/>
    <property type="match status" value="1"/>
</dbReference>
<sequence length="325" mass="34154">MTKMRALVYDSYGPPESLRLESIPQPQPGPGEVVVRIRAVALNSWDWDLMVGTTMGRITNPFKPPRKILGADIAGTVEAVGEGVTEFAPGDRVFGDLSEGNWSGLAEFARAKAGHLAPLPQGLSWIDAAALPQAGSLALQSMRKRPQLGPGEHLLINGAGGGVGTFALQMGKALGARVTAVDRAEKRDALMSLGADAFVDYRTTDFAAGADRFDMIIDVVANRSIATFSHALNDGGTLVVVGGTVGSLLQAAALGWLVGRRRRQNLGVLVYRANPSDSTELAARCLSGAMRPVIDGVYPLELGAQAMRRLGEGMAIGKVVVSPDA</sequence>
<dbReference type="RefSeq" id="WP_284389587.1">
    <property type="nucleotide sequence ID" value="NZ_BSNG01000001.1"/>
</dbReference>
<keyword evidence="4" id="KW-1185">Reference proteome</keyword>
<dbReference type="InterPro" id="IPR036291">
    <property type="entry name" value="NAD(P)-bd_dom_sf"/>
</dbReference>
<dbReference type="Proteomes" id="UP001161406">
    <property type="component" value="Unassembled WGS sequence"/>
</dbReference>
<dbReference type="InterPro" id="IPR013154">
    <property type="entry name" value="ADH-like_N"/>
</dbReference>
<dbReference type="InterPro" id="IPR002364">
    <property type="entry name" value="Quin_OxRdtase/zeta-crystal_CS"/>
</dbReference>
<feature type="transmembrane region" description="Helical" evidence="1">
    <location>
        <begin position="238"/>
        <end position="258"/>
    </location>
</feature>
<dbReference type="Pfam" id="PF08240">
    <property type="entry name" value="ADH_N"/>
    <property type="match status" value="1"/>
</dbReference>
<evidence type="ECO:0000256" key="1">
    <source>
        <dbReference type="SAM" id="Phobius"/>
    </source>
</evidence>
<protein>
    <submittedName>
        <fullName evidence="3">NADPH:quinone reductase</fullName>
    </submittedName>
</protein>
<organism evidence="3 4">
    <name type="scientific">Devosia yakushimensis</name>
    <dbReference type="NCBI Taxonomy" id="470028"/>
    <lineage>
        <taxon>Bacteria</taxon>
        <taxon>Pseudomonadati</taxon>
        <taxon>Pseudomonadota</taxon>
        <taxon>Alphaproteobacteria</taxon>
        <taxon>Hyphomicrobiales</taxon>
        <taxon>Devosiaceae</taxon>
        <taxon>Devosia</taxon>
    </lineage>
</organism>
<reference evidence="3" key="2">
    <citation type="submission" date="2023-01" db="EMBL/GenBank/DDBJ databases">
        <title>Draft genome sequence of Devosia yakushimensis strain NBRC 103855.</title>
        <authorList>
            <person name="Sun Q."/>
            <person name="Mori K."/>
        </authorList>
    </citation>
    <scope>NUCLEOTIDE SEQUENCE</scope>
    <source>
        <strain evidence="3">NBRC 103855</strain>
    </source>
</reference>
<name>A0ABQ5UC02_9HYPH</name>
<gene>
    <name evidence="3" type="ORF">GCM10007913_15640</name>
</gene>
<evidence type="ECO:0000259" key="2">
    <source>
        <dbReference type="SMART" id="SM00829"/>
    </source>
</evidence>
<dbReference type="Pfam" id="PF13602">
    <property type="entry name" value="ADH_zinc_N_2"/>
    <property type="match status" value="1"/>
</dbReference>
<dbReference type="SUPFAM" id="SSF50129">
    <property type="entry name" value="GroES-like"/>
    <property type="match status" value="1"/>
</dbReference>
<proteinExistence type="predicted"/>
<evidence type="ECO:0000313" key="4">
    <source>
        <dbReference type="Proteomes" id="UP001161406"/>
    </source>
</evidence>
<keyword evidence="1" id="KW-0812">Transmembrane</keyword>
<dbReference type="InterPro" id="IPR052733">
    <property type="entry name" value="Chloroplast_QOR"/>
</dbReference>
<accession>A0ABQ5UC02</accession>
<dbReference type="SMART" id="SM00829">
    <property type="entry name" value="PKS_ER"/>
    <property type="match status" value="1"/>
</dbReference>
<dbReference type="InterPro" id="IPR011032">
    <property type="entry name" value="GroES-like_sf"/>
</dbReference>
<dbReference type="SUPFAM" id="SSF51735">
    <property type="entry name" value="NAD(P)-binding Rossmann-fold domains"/>
    <property type="match status" value="1"/>
</dbReference>
<evidence type="ECO:0000313" key="3">
    <source>
        <dbReference type="EMBL" id="GLQ09632.1"/>
    </source>
</evidence>